<evidence type="ECO:0000313" key="1">
    <source>
        <dbReference type="EMBL" id="EEW52150.1"/>
    </source>
</evidence>
<dbReference type="GeneID" id="93221904"/>
<dbReference type="OrthoDB" id="1692166at2"/>
<gene>
    <name evidence="1" type="ORF">HMPREF0520_0471</name>
</gene>
<evidence type="ECO:0000313" key="2">
    <source>
        <dbReference type="Proteomes" id="UP000004115"/>
    </source>
</evidence>
<keyword evidence="2" id="KW-1185">Reference proteome</keyword>
<comment type="caution">
    <text evidence="1">The sequence shown here is derived from an EMBL/GenBank/DDBJ whole genome shotgun (WGS) entry which is preliminary data.</text>
</comment>
<dbReference type="HOGENOM" id="CLU_153154_0_0_9"/>
<accession>C8PBK1</accession>
<dbReference type="PATRIC" id="fig|525328.13.peg.635"/>
<dbReference type="AlphaFoldDB" id="C8PBK1"/>
<reference evidence="1 2" key="1">
    <citation type="submission" date="2009-09" db="EMBL/GenBank/DDBJ databases">
        <authorList>
            <person name="Qin X."/>
            <person name="Bachman B."/>
            <person name="Battles P."/>
            <person name="Bell A."/>
            <person name="Bess C."/>
            <person name="Bickham C."/>
            <person name="Chaboub L."/>
            <person name="Chen D."/>
            <person name="Coyle M."/>
            <person name="Deiros D.R."/>
            <person name="Dinh H."/>
            <person name="Forbes L."/>
            <person name="Fowler G."/>
            <person name="Francisco L."/>
            <person name="Fu Q."/>
            <person name="Gubbala S."/>
            <person name="Hale W."/>
            <person name="Han Y."/>
            <person name="Hemphill L."/>
            <person name="Highlander S.K."/>
            <person name="Hirani K."/>
            <person name="Hogues M."/>
            <person name="Jackson L."/>
            <person name="Jakkamsetti A."/>
            <person name="Javaid M."/>
            <person name="Jiang H."/>
            <person name="Korchina V."/>
            <person name="Kovar C."/>
            <person name="Lara F."/>
            <person name="Lee S."/>
            <person name="Mata R."/>
            <person name="Mathew T."/>
            <person name="Moen C."/>
            <person name="Morales K."/>
            <person name="Munidasa M."/>
            <person name="Nazareth L."/>
            <person name="Ngo R."/>
            <person name="Nguyen L."/>
            <person name="Okwuonu G."/>
            <person name="Ongeri F."/>
            <person name="Patil S."/>
            <person name="Petrosino J."/>
            <person name="Pham C."/>
            <person name="Pham P."/>
            <person name="Pu L.-L."/>
            <person name="Puazo M."/>
            <person name="Raj R."/>
            <person name="Reid J."/>
            <person name="Rouhana J."/>
            <person name="Saada N."/>
            <person name="Shang Y."/>
            <person name="Simmons D."/>
            <person name="Thornton R."/>
            <person name="Warren J."/>
            <person name="Weissenberger G."/>
            <person name="Zhang J."/>
            <person name="Zhang L."/>
            <person name="Zhou C."/>
            <person name="Zhu D."/>
            <person name="Muzny D."/>
            <person name="Worley K."/>
            <person name="Gibbs R."/>
        </authorList>
    </citation>
    <scope>NUCLEOTIDE SEQUENCE [LARGE SCALE GENOMIC DNA]</scope>
    <source>
        <strain evidence="1 2">DSM 13335</strain>
    </source>
</reference>
<sequence length="121" mass="13492">MALKGLRDFVKFDAKGFLAGKQLLLMQESELKDFDSGKVIGAKLKVTIWTDDTQYKKDETSNEGSELDVKILGLTAEKVDRNNRGFIKLKNPSGVVFGDFQNQLSLKADGFDFVKERGGEN</sequence>
<organism evidence="1 2">
    <name type="scientific">Lactobacillus iners DSM 13335</name>
    <dbReference type="NCBI Taxonomy" id="525328"/>
    <lineage>
        <taxon>Bacteria</taxon>
        <taxon>Bacillati</taxon>
        <taxon>Bacillota</taxon>
        <taxon>Bacilli</taxon>
        <taxon>Lactobacillales</taxon>
        <taxon>Lactobacillaceae</taxon>
        <taxon>Lactobacillus</taxon>
    </lineage>
</organism>
<name>C8PBK1_9LACO</name>
<proteinExistence type="predicted"/>
<protein>
    <submittedName>
        <fullName evidence="1">Uncharacterized protein</fullName>
    </submittedName>
</protein>
<dbReference type="RefSeq" id="WP_006729477.1">
    <property type="nucleotide sequence ID" value="NZ_AZET01000002.1"/>
</dbReference>
<dbReference type="EMBL" id="ACLN01000004">
    <property type="protein sequence ID" value="EEW52150.1"/>
    <property type="molecule type" value="Genomic_DNA"/>
</dbReference>
<dbReference type="Proteomes" id="UP000004115">
    <property type="component" value="Unassembled WGS sequence"/>
</dbReference>